<dbReference type="SUPFAM" id="SSF82714">
    <property type="entry name" value="Multidrug efflux transporter AcrB TolC docking domain, DN and DC subdomains"/>
    <property type="match status" value="2"/>
</dbReference>
<feature type="transmembrane region" description="Helical" evidence="1">
    <location>
        <begin position="854"/>
        <end position="874"/>
    </location>
</feature>
<dbReference type="PRINTS" id="PR00702">
    <property type="entry name" value="ACRIFLAVINRP"/>
</dbReference>
<dbReference type="Pfam" id="PF00873">
    <property type="entry name" value="ACR_tran"/>
    <property type="match status" value="1"/>
</dbReference>
<evidence type="ECO:0000313" key="2">
    <source>
        <dbReference type="EMBL" id="NPU67164.1"/>
    </source>
</evidence>
<dbReference type="Gene3D" id="3.30.70.1320">
    <property type="entry name" value="Multidrug efflux transporter AcrB pore domain like"/>
    <property type="match status" value="1"/>
</dbReference>
<dbReference type="Gene3D" id="3.30.70.1440">
    <property type="entry name" value="Multidrug efflux transporter AcrB pore domain"/>
    <property type="match status" value="1"/>
</dbReference>
<dbReference type="Gene3D" id="1.20.1640.10">
    <property type="entry name" value="Multidrug efflux transporter AcrB transmembrane domain"/>
    <property type="match status" value="2"/>
</dbReference>
<feature type="transmembrane region" description="Helical" evidence="1">
    <location>
        <begin position="364"/>
        <end position="384"/>
    </location>
</feature>
<dbReference type="InterPro" id="IPR027463">
    <property type="entry name" value="AcrB_DN_DC_subdom"/>
</dbReference>
<feature type="transmembrane region" description="Helical" evidence="1">
    <location>
        <begin position="522"/>
        <end position="542"/>
    </location>
</feature>
<keyword evidence="1" id="KW-0472">Membrane</keyword>
<dbReference type="PANTHER" id="PTHR32063">
    <property type="match status" value="1"/>
</dbReference>
<dbReference type="Gene3D" id="3.30.2090.10">
    <property type="entry name" value="Multidrug efflux transporter AcrB TolC docking domain, DN and DC subdomains"/>
    <property type="match status" value="2"/>
</dbReference>
<proteinExistence type="predicted"/>
<keyword evidence="1" id="KW-1133">Transmembrane helix</keyword>
<gene>
    <name evidence="2" type="ORF">HL667_19325</name>
</gene>
<name>A0ABX2CIM3_9BRAD</name>
<dbReference type="SUPFAM" id="SSF82693">
    <property type="entry name" value="Multidrug efflux transporter AcrB pore domain, PN1, PN2, PC1 and PC2 subdomains"/>
    <property type="match status" value="3"/>
</dbReference>
<sequence>MKSFNLSDWALEHRSLVWYFMIAFMAAGLYSYLHLGREEDPSFTIKTMLIQAKWPGASAEEMTRQVTDRIEKKLEELPALDYTKSLTVPGQTTVFVNLRDTTKARDVVPTWLQVRNLINDIKGDFPSGVIGPGFNDRFGDVFGNIYAFTSDGLSQRQLRDRVEEVRAKVLTVPNVGRVDIVGAQNEVIYLEFSPRKVAALGIDQRTILTALQAQNAVSPSGVLQAGPERVAVRVSGQFTSEESLKAINLRINDRFFPLTDVATITRGYEDPPTSLFRFNGQPAIGLAIGMKAGANLLDFGEALKEEMTKVIADLPVGVGVHLVSDQPKIVEEAVGGFTKALYEAVIIVLAISFVSLGVRAGLVVAISIPLVLAITFLVMAYTGISLQRISLGALIIALGLLVDDAMIAVEMMVARLEVGDSLRKAATYVYTSTAFPMLTGTLVTVAGFIPIGLNNSAAGEFTFTLFVVIAVSLVVSWIVAVLFTPLLGVTILPASLPSHHAEGGRLTRMFRAMLKACMQHRWTTIIATVLIFGLSVFGMRFVQQQFFPSSDRNELVIDFNLPQNSSIAETNAQMAQFEQEALKGNPDIDRWSTYVGSGAQRFVLSFDVQPADVSFGQIIVVTKSLEARDRARAKLQAYLTKTFPGTDAYVHLLDIGPPVGRPVQYRVSGPDVAKVREIAQEVAGVMRGNSHLGAVIFDWMEPARVVKVDVLQDKARQLGVTSEDIANALNSVLDGTSITQVRDDIYLIDVRGRAQAKERQSLETLRDLQLSGSNGQSIPLAALATLRYQIEQPEIWRRSRQPTLTLKASVIDQVQPNTVVDQLKPAITAFNAKLPAGYKVVTGGSVEESAKSQAPIVAVVPMMLFAMATILMLQLQSFQRLFLVFAVAPLALIGVVAALLPSGAPLGFVAILGVLALIGILIRNSVILIVQIEHLRDEGRPPWDAVMEATEHRMRPIMLTAAAASLALIPIAREVFWGPMAYAMMGGIIVGTVLTLLFLPALYVAWFRIKAPEKDAAPEATPHGA</sequence>
<feature type="transmembrane region" description="Helical" evidence="1">
    <location>
        <begin position="906"/>
        <end position="930"/>
    </location>
</feature>
<feature type="transmembrane region" description="Helical" evidence="1">
    <location>
        <begin position="391"/>
        <end position="409"/>
    </location>
</feature>
<dbReference type="RefSeq" id="WP_172112268.1">
    <property type="nucleotide sequence ID" value="NZ_JABFDM010000003.1"/>
</dbReference>
<feature type="transmembrane region" description="Helical" evidence="1">
    <location>
        <begin position="461"/>
        <end position="479"/>
    </location>
</feature>
<protein>
    <submittedName>
        <fullName evidence="2">Efflux RND transporter permease subunit</fullName>
    </submittedName>
</protein>
<feature type="transmembrane region" description="Helical" evidence="1">
    <location>
        <begin position="881"/>
        <end position="900"/>
    </location>
</feature>
<dbReference type="Gene3D" id="3.30.70.1430">
    <property type="entry name" value="Multidrug efflux transporter AcrB pore domain"/>
    <property type="match status" value="2"/>
</dbReference>
<feature type="transmembrane region" description="Helical" evidence="1">
    <location>
        <begin position="982"/>
        <end position="1006"/>
    </location>
</feature>
<feature type="transmembrane region" description="Helical" evidence="1">
    <location>
        <begin position="16"/>
        <end position="33"/>
    </location>
</feature>
<reference evidence="2" key="1">
    <citation type="submission" date="2020-05" db="EMBL/GenBank/DDBJ databases">
        <title>Nod-independent and nitrogen-fixing Bradyrhizobium aeschynomene sp. nov. isolated from nodules of Aeschynomene indica.</title>
        <authorList>
            <person name="Zhang Z."/>
        </authorList>
    </citation>
    <scope>NUCLEOTIDE SEQUENCE</scope>
    <source>
        <strain evidence="2">83012</strain>
    </source>
</reference>
<feature type="transmembrane region" description="Helical" evidence="1">
    <location>
        <begin position="957"/>
        <end position="976"/>
    </location>
</feature>
<accession>A0ABX2CIM3</accession>
<feature type="transmembrane region" description="Helical" evidence="1">
    <location>
        <begin position="429"/>
        <end position="449"/>
    </location>
</feature>
<evidence type="ECO:0000256" key="1">
    <source>
        <dbReference type="SAM" id="Phobius"/>
    </source>
</evidence>
<comment type="caution">
    <text evidence="2">The sequence shown here is derived from an EMBL/GenBank/DDBJ whole genome shotgun (WGS) entry which is preliminary data.</text>
</comment>
<keyword evidence="3" id="KW-1185">Reference proteome</keyword>
<evidence type="ECO:0000313" key="3">
    <source>
        <dbReference type="Proteomes" id="UP000886476"/>
    </source>
</evidence>
<dbReference type="Proteomes" id="UP000886476">
    <property type="component" value="Unassembled WGS sequence"/>
</dbReference>
<dbReference type="PANTHER" id="PTHR32063:SF64">
    <property type="entry name" value="ACRB_ACRD_ACRF FAMILY PROTEIN"/>
    <property type="match status" value="1"/>
</dbReference>
<dbReference type="EMBL" id="JABFDN010000006">
    <property type="protein sequence ID" value="NPU67164.1"/>
    <property type="molecule type" value="Genomic_DNA"/>
</dbReference>
<keyword evidence="1" id="KW-0812">Transmembrane</keyword>
<organism evidence="2 3">
    <name type="scientific">Bradyrhizobium aeschynomenes</name>
    <dbReference type="NCBI Taxonomy" id="2734909"/>
    <lineage>
        <taxon>Bacteria</taxon>
        <taxon>Pseudomonadati</taxon>
        <taxon>Pseudomonadota</taxon>
        <taxon>Alphaproteobacteria</taxon>
        <taxon>Hyphomicrobiales</taxon>
        <taxon>Nitrobacteraceae</taxon>
        <taxon>Bradyrhizobium</taxon>
    </lineage>
</organism>
<dbReference type="SUPFAM" id="SSF82866">
    <property type="entry name" value="Multidrug efflux transporter AcrB transmembrane domain"/>
    <property type="match status" value="2"/>
</dbReference>
<dbReference type="InterPro" id="IPR001036">
    <property type="entry name" value="Acrflvin-R"/>
</dbReference>